<accession>A0A3P5YEQ3</accession>
<reference evidence="1" key="1">
    <citation type="submission" date="2018-11" db="EMBL/GenBank/DDBJ databases">
        <authorList>
            <consortium name="Genoscope - CEA"/>
            <person name="William W."/>
        </authorList>
    </citation>
    <scope>NUCLEOTIDE SEQUENCE</scope>
</reference>
<protein>
    <submittedName>
        <fullName evidence="1">Uncharacterized protein</fullName>
    </submittedName>
</protein>
<gene>
    <name evidence="1" type="ORF">BRAA09T35979Z</name>
</gene>
<proteinExistence type="predicted"/>
<sequence>MAPRISLALFLSLNLLFSLTLLLKALVLKIPCRSVYALMFSM</sequence>
<dbReference type="AlphaFoldDB" id="A0A3P5YEQ3"/>
<name>A0A3P5YEQ3_BRACM</name>
<evidence type="ECO:0000313" key="1">
    <source>
        <dbReference type="EMBL" id="VDC58368.1"/>
    </source>
</evidence>
<organism evidence="1">
    <name type="scientific">Brassica campestris</name>
    <name type="common">Field mustard</name>
    <dbReference type="NCBI Taxonomy" id="3711"/>
    <lineage>
        <taxon>Eukaryota</taxon>
        <taxon>Viridiplantae</taxon>
        <taxon>Streptophyta</taxon>
        <taxon>Embryophyta</taxon>
        <taxon>Tracheophyta</taxon>
        <taxon>Spermatophyta</taxon>
        <taxon>Magnoliopsida</taxon>
        <taxon>eudicotyledons</taxon>
        <taxon>Gunneridae</taxon>
        <taxon>Pentapetalae</taxon>
        <taxon>rosids</taxon>
        <taxon>malvids</taxon>
        <taxon>Brassicales</taxon>
        <taxon>Brassicaceae</taxon>
        <taxon>Brassiceae</taxon>
        <taxon>Brassica</taxon>
    </lineage>
</organism>
<dbReference type="EMBL" id="LR031568">
    <property type="protein sequence ID" value="VDC58368.1"/>
    <property type="molecule type" value="Genomic_DNA"/>
</dbReference>